<dbReference type="GO" id="GO:0008448">
    <property type="term" value="F:N-acetylglucosamine-6-phosphate deacetylase activity"/>
    <property type="evidence" value="ECO:0007669"/>
    <property type="project" value="UniProtKB-EC"/>
</dbReference>
<dbReference type="InterPro" id="IPR003764">
    <property type="entry name" value="GlcNAc_6-P_deAcase"/>
</dbReference>
<evidence type="ECO:0000313" key="7">
    <source>
        <dbReference type="EMBL" id="SAY38472.1"/>
    </source>
</evidence>
<dbReference type="SUPFAM" id="SSF51556">
    <property type="entry name" value="Metallo-dependent hydrolases"/>
    <property type="match status" value="1"/>
</dbReference>
<feature type="binding site" evidence="6">
    <location>
        <position position="210"/>
    </location>
    <ligand>
        <name>Zn(2+)</name>
        <dbReference type="ChEBI" id="CHEBI:29105"/>
    </ligand>
</feature>
<evidence type="ECO:0000256" key="3">
    <source>
        <dbReference type="ARBA" id="ARBA00022801"/>
    </source>
</evidence>
<evidence type="ECO:0000256" key="6">
    <source>
        <dbReference type="PIRSR" id="PIRSR038994-3"/>
    </source>
</evidence>
<dbReference type="InterPro" id="IPR032466">
    <property type="entry name" value="Metal_Hydrolase"/>
</dbReference>
<dbReference type="GO" id="GO:0006046">
    <property type="term" value="P:N-acetylglucosamine catabolic process"/>
    <property type="evidence" value="ECO:0007669"/>
    <property type="project" value="TreeGrafter"/>
</dbReference>
<name>A0A165B096_9SYNE</name>
<evidence type="ECO:0000256" key="1">
    <source>
        <dbReference type="ARBA" id="ARBA00010716"/>
    </source>
</evidence>
<feature type="active site" description="Proton donor/acceptor" evidence="5">
    <location>
        <position position="289"/>
    </location>
</feature>
<comment type="similarity">
    <text evidence="1 4">Belongs to the metallo-dependent hydrolases superfamily. NagA family.</text>
</comment>
<keyword evidence="8" id="KW-1185">Reference proteome</keyword>
<keyword evidence="3 4" id="KW-0378">Hydrolase</keyword>
<dbReference type="PIRSF" id="PIRSF038994">
    <property type="entry name" value="NagA"/>
    <property type="match status" value="1"/>
</dbReference>
<evidence type="ECO:0000313" key="8">
    <source>
        <dbReference type="Proteomes" id="UP000182631"/>
    </source>
</evidence>
<keyword evidence="2 6" id="KW-0479">Metal-binding</keyword>
<dbReference type="Proteomes" id="UP000182631">
    <property type="component" value="Unassembled WGS sequence"/>
</dbReference>
<reference evidence="8" key="1">
    <citation type="submission" date="2016-02" db="EMBL/GenBank/DDBJ databases">
        <authorList>
            <person name="liu f."/>
        </authorList>
    </citation>
    <scope>NUCLEOTIDE SEQUENCE [LARGE SCALE GENOMIC DNA]</scope>
</reference>
<dbReference type="PANTHER" id="PTHR11113">
    <property type="entry name" value="N-ACETYLGLUCOSAMINE-6-PHOSPHATE DEACETYLASE"/>
    <property type="match status" value="1"/>
</dbReference>
<feature type="binding site" evidence="6">
    <location>
        <position position="231"/>
    </location>
    <ligand>
        <name>Zn(2+)</name>
        <dbReference type="ChEBI" id="CHEBI:29105"/>
    </ligand>
</feature>
<dbReference type="Gene3D" id="3.20.20.140">
    <property type="entry name" value="Metal-dependent hydrolases"/>
    <property type="match status" value="1"/>
</dbReference>
<keyword evidence="4" id="KW-0119">Carbohydrate metabolism</keyword>
<gene>
    <name evidence="7" type="ORF">FLM9_357</name>
</gene>
<organism evidence="7 8">
    <name type="scientific">Candidatus Synechococcus spongiarum</name>
    <dbReference type="NCBI Taxonomy" id="431041"/>
    <lineage>
        <taxon>Bacteria</taxon>
        <taxon>Bacillati</taxon>
        <taxon>Cyanobacteriota</taxon>
        <taxon>Cyanophyceae</taxon>
        <taxon>Synechococcales</taxon>
        <taxon>Synechococcaceae</taxon>
        <taxon>Synechococcus</taxon>
    </lineage>
</organism>
<dbReference type="GO" id="GO:0046872">
    <property type="term" value="F:metal ion binding"/>
    <property type="evidence" value="ECO:0007669"/>
    <property type="project" value="UniProtKB-KW"/>
</dbReference>
<dbReference type="AlphaFoldDB" id="A0A165B096"/>
<dbReference type="EC" id="3.5.1.25" evidence="7"/>
<evidence type="ECO:0000256" key="2">
    <source>
        <dbReference type="ARBA" id="ARBA00022723"/>
    </source>
</evidence>
<evidence type="ECO:0000256" key="4">
    <source>
        <dbReference type="PIRNR" id="PIRNR038994"/>
    </source>
</evidence>
<sequence>MQAWRAAMAELHCHHLRLPGEPGFWCFRLDEQGMVRDVRPEPSPAVESRQPHHWDWQGDWLSPAAVDLQINGLQGLWFGHLEAEQLDSLRQALVWLRQQGVDAVCPTLITGLPARLRRSLVLLRRVRQQQGGAEARLLGAHLEGPFLAVNKRGAHPRRHVQSLTLAHLKQLMDGFSTEDVAMVTMAPELDPRHEALDWLVEQGIVVSLGHTEANQMQATAAFAAGARLLTHTFNAMPPLHHRAPGPIAAAAMASKPVFLGLIADGVHVDPAMAVLLTRMAPGRVVLVSDALAPYGLAEGHYPWGRRWITVRQGTCRLEGGTMAGTTVGILEGACRLARWSQQPEEAILAATVRPRACLGHGATVVQHLQGTALSRLLRWRWQPQATRLGWATPQPRS</sequence>
<dbReference type="EMBL" id="FITM01000041">
    <property type="protein sequence ID" value="SAY38472.1"/>
    <property type="molecule type" value="Genomic_DNA"/>
</dbReference>
<proteinExistence type="inferred from homology"/>
<comment type="cofactor">
    <cofactor evidence="6">
        <name>a divalent metal cation</name>
        <dbReference type="ChEBI" id="CHEBI:60240"/>
    </cofactor>
    <text evidence="6">Binds 1 divalent metal cation per subunit.</text>
</comment>
<evidence type="ECO:0000256" key="5">
    <source>
        <dbReference type="PIRSR" id="PIRSR038994-1"/>
    </source>
</evidence>
<dbReference type="PANTHER" id="PTHR11113:SF14">
    <property type="entry name" value="N-ACETYLGLUCOSAMINE-6-PHOSPHATE DEACETYLASE"/>
    <property type="match status" value="1"/>
</dbReference>
<feature type="binding site" evidence="6">
    <location>
        <position position="143"/>
    </location>
    <ligand>
        <name>Zn(2+)</name>
        <dbReference type="ChEBI" id="CHEBI:29105"/>
    </ligand>
</feature>
<accession>A0A165B096</accession>
<protein>
    <submittedName>
        <fullName evidence="7">N-acetylglucosamine-6-phosphate deacetylase</fullName>
        <ecNumber evidence="7">3.5.1.25</ecNumber>
    </submittedName>
</protein>